<organism evidence="13 14">
    <name type="scientific">Alligator mississippiensis</name>
    <name type="common">American alligator</name>
    <dbReference type="NCBI Taxonomy" id="8496"/>
    <lineage>
        <taxon>Eukaryota</taxon>
        <taxon>Metazoa</taxon>
        <taxon>Chordata</taxon>
        <taxon>Craniata</taxon>
        <taxon>Vertebrata</taxon>
        <taxon>Euteleostomi</taxon>
        <taxon>Archelosauria</taxon>
        <taxon>Archosauria</taxon>
        <taxon>Crocodylia</taxon>
        <taxon>Alligatoridae</taxon>
        <taxon>Alligatorinae</taxon>
        <taxon>Alligator</taxon>
    </lineage>
</organism>
<dbReference type="Pfam" id="PF21287">
    <property type="entry name" value="Kazal_CFAI"/>
    <property type="match status" value="1"/>
</dbReference>
<dbReference type="SUPFAM" id="SSF56487">
    <property type="entry name" value="SRCR-like"/>
    <property type="match status" value="1"/>
</dbReference>
<feature type="region of interest" description="Disordered" evidence="9">
    <location>
        <begin position="283"/>
        <end position="319"/>
    </location>
</feature>
<name>A0A151MIQ2_ALLMI</name>
<dbReference type="SMART" id="SM00192">
    <property type="entry name" value="LDLa"/>
    <property type="match status" value="2"/>
</dbReference>
<dbReference type="PROSITE" id="PS50240">
    <property type="entry name" value="TRYPSIN_DOM"/>
    <property type="match status" value="1"/>
</dbReference>
<dbReference type="FunFam" id="2.40.10.10:FF:000066">
    <property type="entry name" value="Complement factor I"/>
    <property type="match status" value="1"/>
</dbReference>
<dbReference type="InterPro" id="IPR033116">
    <property type="entry name" value="TRYPSIN_SER"/>
</dbReference>
<comment type="caution">
    <text evidence="13">The sequence shown here is derived from an EMBL/GenBank/DDBJ whole genome shotgun (WGS) entry which is preliminary data.</text>
</comment>
<dbReference type="InterPro" id="IPR036055">
    <property type="entry name" value="LDL_receptor-like_sf"/>
</dbReference>
<keyword evidence="3 8" id="KW-0720">Serine protease</keyword>
<feature type="disulfide bond" evidence="6">
    <location>
        <begin position="222"/>
        <end position="237"/>
    </location>
</feature>
<dbReference type="PROSITE" id="PS01209">
    <property type="entry name" value="LDLRA_1"/>
    <property type="match status" value="2"/>
</dbReference>
<dbReference type="CDD" id="cd00190">
    <property type="entry name" value="Tryp_SPc"/>
    <property type="match status" value="1"/>
</dbReference>
<evidence type="ECO:0000256" key="10">
    <source>
        <dbReference type="SAM" id="SignalP"/>
    </source>
</evidence>
<dbReference type="CDD" id="cd00112">
    <property type="entry name" value="LDLa"/>
    <property type="match status" value="2"/>
</dbReference>
<evidence type="ECO:0000256" key="6">
    <source>
        <dbReference type="PROSITE-ProRule" id="PRU00124"/>
    </source>
</evidence>
<dbReference type="PROSITE" id="PS50068">
    <property type="entry name" value="LDLRA_2"/>
    <property type="match status" value="2"/>
</dbReference>
<evidence type="ECO:0000256" key="1">
    <source>
        <dbReference type="ARBA" id="ARBA00022670"/>
    </source>
</evidence>
<dbReference type="PANTHER" id="PTHR24252">
    <property type="entry name" value="ACROSIN-RELATED"/>
    <property type="match status" value="1"/>
</dbReference>
<keyword evidence="2 8" id="KW-0378">Hydrolase</keyword>
<keyword evidence="14" id="KW-1185">Reference proteome</keyword>
<comment type="caution">
    <text evidence="7">Lacks conserved residue(s) required for the propagation of feature annotation.</text>
</comment>
<dbReference type="SUPFAM" id="SSF50494">
    <property type="entry name" value="Trypsin-like serine proteases"/>
    <property type="match status" value="1"/>
</dbReference>
<evidence type="ECO:0000256" key="2">
    <source>
        <dbReference type="ARBA" id="ARBA00022801"/>
    </source>
</evidence>
<dbReference type="InterPro" id="IPR009003">
    <property type="entry name" value="Peptidase_S1_PA"/>
</dbReference>
<feature type="domain" description="SRCR" evidence="12">
    <location>
        <begin position="94"/>
        <end position="211"/>
    </location>
</feature>
<feature type="compositionally biased region" description="Acidic residues" evidence="9">
    <location>
        <begin position="283"/>
        <end position="294"/>
    </location>
</feature>
<evidence type="ECO:0000256" key="7">
    <source>
        <dbReference type="PROSITE-ProRule" id="PRU00196"/>
    </source>
</evidence>
<dbReference type="SUPFAM" id="SSF57424">
    <property type="entry name" value="LDL receptor-like module"/>
    <property type="match status" value="2"/>
</dbReference>
<feature type="compositionally biased region" description="Low complexity" evidence="9">
    <location>
        <begin position="296"/>
        <end position="311"/>
    </location>
</feature>
<evidence type="ECO:0000259" key="12">
    <source>
        <dbReference type="PROSITE" id="PS50287"/>
    </source>
</evidence>
<feature type="disulfide bond" evidence="6">
    <location>
        <begin position="203"/>
        <end position="215"/>
    </location>
</feature>
<dbReference type="STRING" id="8496.A0A151MIQ2"/>
<dbReference type="SMART" id="SM00202">
    <property type="entry name" value="SR"/>
    <property type="match status" value="1"/>
</dbReference>
<evidence type="ECO:0000256" key="5">
    <source>
        <dbReference type="ARBA" id="ARBA00023180"/>
    </source>
</evidence>
<gene>
    <name evidence="13" type="primary">CFI</name>
    <name evidence="13" type="ORF">Y1Q_0002052</name>
</gene>
<feature type="disulfide bond" evidence="7">
    <location>
        <begin position="167"/>
        <end position="177"/>
    </location>
</feature>
<dbReference type="Gene3D" id="4.10.400.10">
    <property type="entry name" value="Low-density Lipoprotein Receptor"/>
    <property type="match status" value="2"/>
</dbReference>
<evidence type="ECO:0000256" key="9">
    <source>
        <dbReference type="SAM" id="MobiDB-lite"/>
    </source>
</evidence>
<feature type="domain" description="Peptidase S1" evidence="11">
    <location>
        <begin position="372"/>
        <end position="608"/>
    </location>
</feature>
<dbReference type="InterPro" id="IPR002172">
    <property type="entry name" value="LDrepeatLR_classA_rpt"/>
</dbReference>
<evidence type="ECO:0000256" key="4">
    <source>
        <dbReference type="ARBA" id="ARBA00023157"/>
    </source>
</evidence>
<feature type="signal peptide" evidence="10">
    <location>
        <begin position="1"/>
        <end position="18"/>
    </location>
</feature>
<dbReference type="AlphaFoldDB" id="A0A151MIQ2"/>
<dbReference type="Pfam" id="PF00057">
    <property type="entry name" value="Ldl_recept_a"/>
    <property type="match status" value="2"/>
</dbReference>
<dbReference type="InterPro" id="IPR043504">
    <property type="entry name" value="Peptidase_S1_PA_chymotrypsin"/>
</dbReference>
<reference evidence="13 14" key="1">
    <citation type="journal article" date="2012" name="Genome Biol.">
        <title>Sequencing three crocodilian genomes to illuminate the evolution of archosaurs and amniotes.</title>
        <authorList>
            <person name="St John J.A."/>
            <person name="Braun E.L."/>
            <person name="Isberg S.R."/>
            <person name="Miles L.G."/>
            <person name="Chong A.Y."/>
            <person name="Gongora J."/>
            <person name="Dalzell P."/>
            <person name="Moran C."/>
            <person name="Bed'hom B."/>
            <person name="Abzhanov A."/>
            <person name="Burgess S.C."/>
            <person name="Cooksey A.M."/>
            <person name="Castoe T.A."/>
            <person name="Crawford N.G."/>
            <person name="Densmore L.D."/>
            <person name="Drew J.C."/>
            <person name="Edwards S.V."/>
            <person name="Faircloth B.C."/>
            <person name="Fujita M.K."/>
            <person name="Greenwold M.J."/>
            <person name="Hoffmann F.G."/>
            <person name="Howard J.M."/>
            <person name="Iguchi T."/>
            <person name="Janes D.E."/>
            <person name="Khan S.Y."/>
            <person name="Kohno S."/>
            <person name="de Koning A.J."/>
            <person name="Lance S.L."/>
            <person name="McCarthy F.M."/>
            <person name="McCormack J.E."/>
            <person name="Merchant M.E."/>
            <person name="Peterson D.G."/>
            <person name="Pollock D.D."/>
            <person name="Pourmand N."/>
            <person name="Raney B.J."/>
            <person name="Roessler K.A."/>
            <person name="Sanford J.R."/>
            <person name="Sawyer R.H."/>
            <person name="Schmidt C.J."/>
            <person name="Triplett E.W."/>
            <person name="Tuberville T.D."/>
            <person name="Venegas-Anaya M."/>
            <person name="Howard J.T."/>
            <person name="Jarvis E.D."/>
            <person name="Guillette L.J.Jr."/>
            <person name="Glenn T.C."/>
            <person name="Green R.E."/>
            <person name="Ray D.A."/>
        </authorList>
    </citation>
    <scope>NUCLEOTIDE SEQUENCE [LARGE SCALE GENOMIC DNA]</scope>
    <source>
        <strain evidence="13">KSC_2009_1</strain>
    </source>
</reference>
<dbReference type="SMART" id="SM00020">
    <property type="entry name" value="Tryp_SPc"/>
    <property type="match status" value="1"/>
</dbReference>
<dbReference type="InterPro" id="IPR018114">
    <property type="entry name" value="TRYPSIN_HIS"/>
</dbReference>
<dbReference type="Pfam" id="PF00089">
    <property type="entry name" value="Trypsin"/>
    <property type="match status" value="1"/>
</dbReference>
<dbReference type="InterPro" id="IPR023415">
    <property type="entry name" value="LDLR_class-A_CS"/>
</dbReference>
<dbReference type="PANTHER" id="PTHR24252:SF7">
    <property type="entry name" value="HYALIN"/>
    <property type="match status" value="1"/>
</dbReference>
<keyword evidence="5" id="KW-0325">Glycoprotein</keyword>
<feature type="chain" id="PRO_5007585149" evidence="10">
    <location>
        <begin position="19"/>
        <end position="617"/>
    </location>
</feature>
<dbReference type="Gene3D" id="3.30.60.30">
    <property type="match status" value="1"/>
</dbReference>
<dbReference type="PROSITE" id="PS00134">
    <property type="entry name" value="TRYPSIN_HIS"/>
    <property type="match status" value="1"/>
</dbReference>
<dbReference type="InterPro" id="IPR048719">
    <property type="entry name" value="CFAI_KAZAL"/>
</dbReference>
<dbReference type="eggNOG" id="KOG3627">
    <property type="taxonomic scope" value="Eukaryota"/>
</dbReference>
<dbReference type="InterPro" id="IPR001254">
    <property type="entry name" value="Trypsin_dom"/>
</dbReference>
<dbReference type="InterPro" id="IPR001314">
    <property type="entry name" value="Peptidase_S1A"/>
</dbReference>
<keyword evidence="4 7" id="KW-1015">Disulfide bond</keyword>
<dbReference type="Gene3D" id="3.10.250.10">
    <property type="entry name" value="SRCR-like domain"/>
    <property type="match status" value="1"/>
</dbReference>
<keyword evidence="10" id="KW-0732">Signal</keyword>
<dbReference type="PRINTS" id="PR00722">
    <property type="entry name" value="CHYMOTRYPSIN"/>
</dbReference>
<dbReference type="GO" id="GO:0004252">
    <property type="term" value="F:serine-type endopeptidase activity"/>
    <property type="evidence" value="ECO:0007669"/>
    <property type="project" value="InterPro"/>
</dbReference>
<dbReference type="PROSITE" id="PS00135">
    <property type="entry name" value="TRYPSIN_SER"/>
    <property type="match status" value="1"/>
</dbReference>
<feature type="disulfide bond" evidence="6">
    <location>
        <begin position="247"/>
        <end position="265"/>
    </location>
</feature>
<dbReference type="GO" id="GO:0016020">
    <property type="term" value="C:membrane"/>
    <property type="evidence" value="ECO:0007669"/>
    <property type="project" value="InterPro"/>
</dbReference>
<dbReference type="Proteomes" id="UP000050525">
    <property type="component" value="Unassembled WGS sequence"/>
</dbReference>
<sequence length="617" mass="69091">MKLLLLLGFSCVFFCTYGGKVFQNQTSEYNKEPVQQVQPTHKETHLCPKNGTSVSSINGKTFRTYCQLKSYECQRPEAKYMSKGDCIHGEKFDVSLNYGDSESEGVIQVKLVNNTEKLFLCNSKWSMNEANVACRHRGFEAGAEYHRKTFTVPEHNNTSSWCLQVICRGEETSLAECKLIKRSPPGGVKNFATVACHKFQRECTPQEYCCANKKCIPLTETCNGINDCGDLSDELCCKECKNKSFLCNSGVCIPKKYLCNKEVDCLTGEDELQVNCEDEQNVELETQDQDDEGQNPETETQGQQSGEQSPEPDVQGNKEADHKVIIRTRAKGKAQEVIPNYNADEERRAIKTFLPELKCGITNHTVTRCKRIVGGNPAAKGEFPWQVAIKEEGGTGPSVYCGGVYIGGCWILTAAHCVRATRVHQYRIWSGLLDTIQYNREIDTFKLNKVIIHEKYNAGTYENDIALLEMKSMDKGKPCSLAYSTPACVPWSEYMFKPGHRCKISGWGLERDSAKQFVLKWGYIDILSNCTEIYKDRFFKGMECAGTHDGSIDSCKGDSGGPLICFDSNNVAYVWGVVSWGENCGVAGYPGVYTKVASYFDWISHQVGRALISKYNV</sequence>
<protein>
    <submittedName>
        <fullName evidence="13">Complement factor I</fullName>
    </submittedName>
</protein>
<dbReference type="EMBL" id="AKHW03006071">
    <property type="protein sequence ID" value="KYO24421.1"/>
    <property type="molecule type" value="Genomic_DNA"/>
</dbReference>
<evidence type="ECO:0000256" key="8">
    <source>
        <dbReference type="RuleBase" id="RU363034"/>
    </source>
</evidence>
<feature type="disulfide bond" evidence="6">
    <location>
        <begin position="210"/>
        <end position="228"/>
    </location>
</feature>
<keyword evidence="1 8" id="KW-0645">Protease</keyword>
<accession>A0A151MIQ2</accession>
<evidence type="ECO:0000259" key="11">
    <source>
        <dbReference type="PROSITE" id="PS50240"/>
    </source>
</evidence>
<proteinExistence type="predicted"/>
<dbReference type="Pfam" id="PF00530">
    <property type="entry name" value="SRCR"/>
    <property type="match status" value="1"/>
</dbReference>
<dbReference type="PROSITE" id="PS50287">
    <property type="entry name" value="SRCR_2"/>
    <property type="match status" value="1"/>
</dbReference>
<dbReference type="Gene3D" id="2.40.10.10">
    <property type="entry name" value="Trypsin-like serine proteases"/>
    <property type="match status" value="1"/>
</dbReference>
<evidence type="ECO:0000313" key="14">
    <source>
        <dbReference type="Proteomes" id="UP000050525"/>
    </source>
</evidence>
<evidence type="ECO:0000313" key="13">
    <source>
        <dbReference type="EMBL" id="KYO24421.1"/>
    </source>
</evidence>
<dbReference type="GO" id="GO:0006508">
    <property type="term" value="P:proteolysis"/>
    <property type="evidence" value="ECO:0007669"/>
    <property type="project" value="UniProtKB-KW"/>
</dbReference>
<feature type="disulfide bond" evidence="6">
    <location>
        <begin position="240"/>
        <end position="252"/>
    </location>
</feature>
<evidence type="ECO:0000256" key="3">
    <source>
        <dbReference type="ARBA" id="ARBA00022825"/>
    </source>
</evidence>
<dbReference type="InterPro" id="IPR001190">
    <property type="entry name" value="SRCR"/>
</dbReference>
<dbReference type="InterPro" id="IPR036772">
    <property type="entry name" value="SRCR-like_dom_sf"/>
</dbReference>